<evidence type="ECO:0000256" key="1">
    <source>
        <dbReference type="SAM" id="Phobius"/>
    </source>
</evidence>
<evidence type="ECO:0000313" key="2">
    <source>
        <dbReference type="EMBL" id="GAI07469.1"/>
    </source>
</evidence>
<organism evidence="2">
    <name type="scientific">marine sediment metagenome</name>
    <dbReference type="NCBI Taxonomy" id="412755"/>
    <lineage>
        <taxon>unclassified sequences</taxon>
        <taxon>metagenomes</taxon>
        <taxon>ecological metagenomes</taxon>
    </lineage>
</organism>
<feature type="transmembrane region" description="Helical" evidence="1">
    <location>
        <begin position="156"/>
        <end position="177"/>
    </location>
</feature>
<dbReference type="AlphaFoldDB" id="X1MMA7"/>
<dbReference type="EMBL" id="BARV01007401">
    <property type="protein sequence ID" value="GAI07469.1"/>
    <property type="molecule type" value="Genomic_DNA"/>
</dbReference>
<name>X1MMA7_9ZZZZ</name>
<keyword evidence="1" id="KW-0472">Membrane</keyword>
<reference evidence="2" key="1">
    <citation type="journal article" date="2014" name="Front. Microbiol.">
        <title>High frequency of phylogenetically diverse reductive dehalogenase-homologous genes in deep subseafloor sedimentary metagenomes.</title>
        <authorList>
            <person name="Kawai M."/>
            <person name="Futagami T."/>
            <person name="Toyoda A."/>
            <person name="Takaki Y."/>
            <person name="Nishi S."/>
            <person name="Hori S."/>
            <person name="Arai W."/>
            <person name="Tsubouchi T."/>
            <person name="Morono Y."/>
            <person name="Uchiyama I."/>
            <person name="Ito T."/>
            <person name="Fujiyama A."/>
            <person name="Inagaki F."/>
            <person name="Takami H."/>
        </authorList>
    </citation>
    <scope>NUCLEOTIDE SEQUENCE</scope>
    <source>
        <strain evidence="2">Expedition CK06-06</strain>
    </source>
</reference>
<gene>
    <name evidence="2" type="ORF">S06H3_15077</name>
</gene>
<protein>
    <recommendedName>
        <fullName evidence="3">Peptidase S26 domain-containing protein</fullName>
    </recommendedName>
</protein>
<feature type="transmembrane region" description="Helical" evidence="1">
    <location>
        <begin position="198"/>
        <end position="218"/>
    </location>
</feature>
<keyword evidence="1" id="KW-0812">Transmembrane</keyword>
<feature type="transmembrane region" description="Helical" evidence="1">
    <location>
        <begin position="6"/>
        <end position="24"/>
    </location>
</feature>
<feature type="transmembrane region" description="Helical" evidence="1">
    <location>
        <begin position="36"/>
        <end position="54"/>
    </location>
</feature>
<feature type="transmembrane region" description="Helical" evidence="1">
    <location>
        <begin position="115"/>
        <end position="136"/>
    </location>
</feature>
<evidence type="ECO:0008006" key="3">
    <source>
        <dbReference type="Google" id="ProtNLM"/>
    </source>
</evidence>
<sequence length="250" mass="27074">MNLKSAIILLALMIGFFQVFLYVIGGLFSSFGKSPYSFTPTGILTNLIFVGSMLVGMELSRAWLINHLGRRHTFLALAFVGLLYTLLSIPLTQITGLRPELESITFLNSSLLPSLAENLLASLLALLAGPLAAIAYRGMLQGFWWFCPVLPDLSWAFKGLIGTAVPIVGMVAVNSFYSIKAGHGKPRRQAKEGFPVGWIITSIICVVIIWFSVGLFPFHPSLVASGSMRPMMDAGDVVIIAKLPACAELP</sequence>
<proteinExistence type="predicted"/>
<accession>X1MMA7</accession>
<feature type="transmembrane region" description="Helical" evidence="1">
    <location>
        <begin position="74"/>
        <end position="94"/>
    </location>
</feature>
<comment type="caution">
    <text evidence="2">The sequence shown here is derived from an EMBL/GenBank/DDBJ whole genome shotgun (WGS) entry which is preliminary data.</text>
</comment>
<keyword evidence="1" id="KW-1133">Transmembrane helix</keyword>